<feature type="compositionally biased region" description="Low complexity" evidence="1">
    <location>
        <begin position="97"/>
        <end position="106"/>
    </location>
</feature>
<dbReference type="AlphaFoldDB" id="A0A8H7PTL9"/>
<feature type="compositionally biased region" description="Basic and acidic residues" evidence="1">
    <location>
        <begin position="325"/>
        <end position="338"/>
    </location>
</feature>
<organism evidence="3 4">
    <name type="scientific">Mortierella isabellina</name>
    <name type="common">Filamentous fungus</name>
    <name type="synonym">Umbelopsis isabellina</name>
    <dbReference type="NCBI Taxonomy" id="91625"/>
    <lineage>
        <taxon>Eukaryota</taxon>
        <taxon>Fungi</taxon>
        <taxon>Fungi incertae sedis</taxon>
        <taxon>Mucoromycota</taxon>
        <taxon>Mucoromycotina</taxon>
        <taxon>Umbelopsidomycetes</taxon>
        <taxon>Umbelopsidales</taxon>
        <taxon>Umbelopsidaceae</taxon>
        <taxon>Umbelopsis</taxon>
    </lineage>
</organism>
<comment type="caution">
    <text evidence="3">The sequence shown here is derived from an EMBL/GenBank/DDBJ whole genome shotgun (WGS) entry which is preliminary data.</text>
</comment>
<dbReference type="OrthoDB" id="29523at2759"/>
<dbReference type="InterPro" id="IPR050656">
    <property type="entry name" value="PINX1"/>
</dbReference>
<feature type="compositionally biased region" description="Polar residues" evidence="1">
    <location>
        <begin position="253"/>
        <end position="262"/>
    </location>
</feature>
<feature type="compositionally biased region" description="Basic and acidic residues" evidence="1">
    <location>
        <begin position="137"/>
        <end position="152"/>
    </location>
</feature>
<name>A0A8H7PTL9_MORIS</name>
<evidence type="ECO:0000259" key="2">
    <source>
        <dbReference type="PROSITE" id="PS50174"/>
    </source>
</evidence>
<feature type="region of interest" description="Disordered" evidence="1">
    <location>
        <begin position="1"/>
        <end position="23"/>
    </location>
</feature>
<reference evidence="3" key="1">
    <citation type="submission" date="2020-12" db="EMBL/GenBank/DDBJ databases">
        <title>Metabolic potential, ecology and presence of endohyphal bacteria is reflected in genomic diversity of Mucoromycotina.</title>
        <authorList>
            <person name="Muszewska A."/>
            <person name="Okrasinska A."/>
            <person name="Steczkiewicz K."/>
            <person name="Drgas O."/>
            <person name="Orlowska M."/>
            <person name="Perlinska-Lenart U."/>
            <person name="Aleksandrzak-Piekarczyk T."/>
            <person name="Szatraj K."/>
            <person name="Zielenkiewicz U."/>
            <person name="Pilsyk S."/>
            <person name="Malc E."/>
            <person name="Mieczkowski P."/>
            <person name="Kruszewska J.S."/>
            <person name="Biernat P."/>
            <person name="Pawlowska J."/>
        </authorList>
    </citation>
    <scope>NUCLEOTIDE SEQUENCE</scope>
    <source>
        <strain evidence="3">WA0000067209</strain>
    </source>
</reference>
<keyword evidence="4" id="KW-1185">Reference proteome</keyword>
<dbReference type="GO" id="GO:0003676">
    <property type="term" value="F:nucleic acid binding"/>
    <property type="evidence" value="ECO:0007669"/>
    <property type="project" value="InterPro"/>
</dbReference>
<feature type="region of interest" description="Disordered" evidence="1">
    <location>
        <begin position="253"/>
        <end position="395"/>
    </location>
</feature>
<dbReference type="EMBL" id="JAEPQZ010000006">
    <property type="protein sequence ID" value="KAG2180117.1"/>
    <property type="molecule type" value="Genomic_DNA"/>
</dbReference>
<dbReference type="GO" id="GO:0010521">
    <property type="term" value="F:telomerase inhibitor activity"/>
    <property type="evidence" value="ECO:0007669"/>
    <property type="project" value="TreeGrafter"/>
</dbReference>
<evidence type="ECO:0000313" key="4">
    <source>
        <dbReference type="Proteomes" id="UP000654370"/>
    </source>
</evidence>
<gene>
    <name evidence="3" type="ORF">INT43_003905</name>
</gene>
<protein>
    <recommendedName>
        <fullName evidence="2">G-patch domain-containing protein</fullName>
    </recommendedName>
</protein>
<feature type="region of interest" description="Disordered" evidence="1">
    <location>
        <begin position="92"/>
        <end position="166"/>
    </location>
</feature>
<dbReference type="PROSITE" id="PS50174">
    <property type="entry name" value="G_PATCH"/>
    <property type="match status" value="1"/>
</dbReference>
<feature type="compositionally biased region" description="Basic and acidic residues" evidence="1">
    <location>
        <begin position="353"/>
        <end position="381"/>
    </location>
</feature>
<dbReference type="SMART" id="SM00443">
    <property type="entry name" value="G_patch"/>
    <property type="match status" value="1"/>
</dbReference>
<evidence type="ECO:0000313" key="3">
    <source>
        <dbReference type="EMBL" id="KAG2180117.1"/>
    </source>
</evidence>
<feature type="compositionally biased region" description="Polar residues" evidence="1">
    <location>
        <begin position="314"/>
        <end position="324"/>
    </location>
</feature>
<feature type="compositionally biased region" description="Low complexity" evidence="1">
    <location>
        <begin position="284"/>
        <end position="299"/>
    </location>
</feature>
<feature type="compositionally biased region" description="Acidic residues" evidence="1">
    <location>
        <begin position="263"/>
        <end position="273"/>
    </location>
</feature>
<accession>A0A8H7PTL9</accession>
<evidence type="ECO:0000256" key="1">
    <source>
        <dbReference type="SAM" id="MobiDB-lite"/>
    </source>
</evidence>
<dbReference type="Pfam" id="PF01585">
    <property type="entry name" value="G-patch"/>
    <property type="match status" value="1"/>
</dbReference>
<dbReference type="GO" id="GO:0005730">
    <property type="term" value="C:nucleolus"/>
    <property type="evidence" value="ECO:0007669"/>
    <property type="project" value="TreeGrafter"/>
</dbReference>
<feature type="compositionally biased region" description="Basic residues" evidence="1">
    <location>
        <begin position="382"/>
        <end position="395"/>
    </location>
</feature>
<feature type="compositionally biased region" description="Basic residues" evidence="1">
    <location>
        <begin position="119"/>
        <end position="136"/>
    </location>
</feature>
<dbReference type="PANTHER" id="PTHR23149">
    <property type="entry name" value="G PATCH DOMAIN CONTAINING PROTEIN"/>
    <property type="match status" value="1"/>
</dbReference>
<dbReference type="PANTHER" id="PTHR23149:SF27">
    <property type="entry name" value="PIN2_TERF1-INTERACTING TELOMERASE INHIBITOR 1"/>
    <property type="match status" value="1"/>
</dbReference>
<feature type="domain" description="G-patch" evidence="2">
    <location>
        <begin position="25"/>
        <end position="71"/>
    </location>
</feature>
<proteinExistence type="predicted"/>
<dbReference type="InterPro" id="IPR000467">
    <property type="entry name" value="G_patch_dom"/>
</dbReference>
<sequence>MGLAGPRTKQRIGADPNNLHWSNDTGKFGHKMLTKMGWAPGKGLGTNEDGHTEHVKVRLKDNNFGIGANKKNMDNWLDNTDAFSRLLADLNSRVESEQSSATSTASKADDSEDSDASAKKSKKKSKKEKKDKKEKKSKKEKEKKEKKSKKESSDEEDDSAVIVTSTVTHRNAARAKFLRAKRLASGKDVESMSEILGIKSNSASASSSPIVTEEKVEVTTIENPTGVPMSVNKMNVQDYFALKMQKIKASGIASSGFKTNASSEEDKEEEEEETRPSFGGLGFTGSTESSSSLGFGLESRTNGLVTGNGLGFVKSTTSEMTMQVKTDDAPKAKKEKKEKSKKRKHEDVESDESEKKDKKSKEKRLKSEKSASKDKKVDKKEKKAKKEKKEKKSKK</sequence>
<dbReference type="Proteomes" id="UP000654370">
    <property type="component" value="Unassembled WGS sequence"/>
</dbReference>